<evidence type="ECO:0000313" key="4">
    <source>
        <dbReference type="Proteomes" id="UP000251993"/>
    </source>
</evidence>
<dbReference type="Proteomes" id="UP000251993">
    <property type="component" value="Chromosome"/>
</dbReference>
<keyword evidence="4" id="KW-1185">Reference proteome</keyword>
<dbReference type="EMBL" id="CP030850">
    <property type="protein sequence ID" value="AXE21328.1"/>
    <property type="molecule type" value="Genomic_DNA"/>
</dbReference>
<dbReference type="Pfam" id="PF08291">
    <property type="entry name" value="Peptidase_M15_3"/>
    <property type="match status" value="1"/>
</dbReference>
<proteinExistence type="predicted"/>
<organism evidence="2 4">
    <name type="scientific">Runella rosea</name>
    <dbReference type="NCBI Taxonomy" id="2259595"/>
    <lineage>
        <taxon>Bacteria</taxon>
        <taxon>Pseudomonadati</taxon>
        <taxon>Bacteroidota</taxon>
        <taxon>Cytophagia</taxon>
        <taxon>Cytophagales</taxon>
        <taxon>Spirosomataceae</taxon>
        <taxon>Runella</taxon>
    </lineage>
</organism>
<name>A0A344TC90_9BACT</name>
<dbReference type="KEGG" id="run:DR864_00240"/>
<evidence type="ECO:0000313" key="3">
    <source>
        <dbReference type="EMBL" id="AXE21328.1"/>
    </source>
</evidence>
<dbReference type="EMBL" id="CP030850">
    <property type="protein sequence ID" value="AXE16261.1"/>
    <property type="molecule type" value="Genomic_DNA"/>
</dbReference>
<dbReference type="OrthoDB" id="5242612at2"/>
<sequence length="143" mass="16217">MQLSPNFSLHEMLRSQTATRHSITEQFSPPPMVVDSLKNLCAKLLQPIRELYGGPLVVSSGYRCPRVNKLVGGKPNSQHLKGEAADLDFGTKEANKLLFEAIVEWKKRGFLEFDQLINEYDFAWIHVSYKLSGKNRNQILVVS</sequence>
<dbReference type="SUPFAM" id="SSF55166">
    <property type="entry name" value="Hedgehog/DD-peptidase"/>
    <property type="match status" value="1"/>
</dbReference>
<dbReference type="InterPro" id="IPR013230">
    <property type="entry name" value="Peptidase_M15A_C"/>
</dbReference>
<reference evidence="2 4" key="1">
    <citation type="submission" date="2018-07" db="EMBL/GenBank/DDBJ databases">
        <title>Genome sequencing of Runella.</title>
        <authorList>
            <person name="Baek M.-G."/>
            <person name="Yi H."/>
        </authorList>
    </citation>
    <scope>NUCLEOTIDE SEQUENCE [LARGE SCALE GENOMIC DNA]</scope>
    <source>
        <strain evidence="2 4">HYN0085</strain>
    </source>
</reference>
<feature type="domain" description="Peptidase M15A C-terminal" evidence="1">
    <location>
        <begin position="6"/>
        <end position="109"/>
    </location>
</feature>
<gene>
    <name evidence="2" type="ORF">DR864_00240</name>
    <name evidence="3" type="ORF">DR864_28105</name>
</gene>
<evidence type="ECO:0000313" key="2">
    <source>
        <dbReference type="EMBL" id="AXE16261.1"/>
    </source>
</evidence>
<protein>
    <submittedName>
        <fullName evidence="2">Peptidase M15</fullName>
    </submittedName>
</protein>
<dbReference type="Gene3D" id="3.30.1380.10">
    <property type="match status" value="1"/>
</dbReference>
<accession>A0A344TC90</accession>
<dbReference type="InterPro" id="IPR009045">
    <property type="entry name" value="Zn_M74/Hedgehog-like"/>
</dbReference>
<dbReference type="AlphaFoldDB" id="A0A344TC90"/>
<dbReference type="KEGG" id="run:DR864_28105"/>
<evidence type="ECO:0000259" key="1">
    <source>
        <dbReference type="Pfam" id="PF08291"/>
    </source>
</evidence>
<dbReference type="RefSeq" id="WP_114065082.1">
    <property type="nucleotide sequence ID" value="NZ_CP030850.1"/>
</dbReference>